<evidence type="ECO:0000259" key="2">
    <source>
        <dbReference type="Pfam" id="PF25340"/>
    </source>
</evidence>
<proteinExistence type="predicted"/>
<dbReference type="GO" id="GO:0000981">
    <property type="term" value="F:DNA-binding transcription factor activity, RNA polymerase II-specific"/>
    <property type="evidence" value="ECO:0007669"/>
    <property type="project" value="TreeGrafter"/>
</dbReference>
<sequence length="139" mass="15358">SMVIRDLTLRSAASFGSFHLIRLLYDEYMFYLIEHKIAAYMEKTPIEIMAESILQSKLNIHDDVGQSSSAQIVQTNSAPFSTTANSATGSHGIESAINIERRNIMPHKVALVVKKTPQIDGNNSTGTMSGGQNQVREQF</sequence>
<dbReference type="PANTHER" id="PTHR12619:SF33">
    <property type="entry name" value="RFX, ISOFORM H"/>
    <property type="match status" value="1"/>
</dbReference>
<dbReference type="Proteomes" id="UP000682733">
    <property type="component" value="Unassembled WGS sequence"/>
</dbReference>
<evidence type="ECO:0000313" key="4">
    <source>
        <dbReference type="Proteomes" id="UP000682733"/>
    </source>
</evidence>
<organism evidence="3 4">
    <name type="scientific">Didymodactylos carnosus</name>
    <dbReference type="NCBI Taxonomy" id="1234261"/>
    <lineage>
        <taxon>Eukaryota</taxon>
        <taxon>Metazoa</taxon>
        <taxon>Spiralia</taxon>
        <taxon>Gnathifera</taxon>
        <taxon>Rotifera</taxon>
        <taxon>Eurotatoria</taxon>
        <taxon>Bdelloidea</taxon>
        <taxon>Philodinida</taxon>
        <taxon>Philodinidae</taxon>
        <taxon>Didymodactylos</taxon>
    </lineage>
</organism>
<evidence type="ECO:0000313" key="3">
    <source>
        <dbReference type="EMBL" id="CAF4499936.1"/>
    </source>
</evidence>
<dbReference type="EMBL" id="CAJOBA010095021">
    <property type="protein sequence ID" value="CAF4499936.1"/>
    <property type="molecule type" value="Genomic_DNA"/>
</dbReference>
<protein>
    <recommendedName>
        <fullName evidence="2">RFX1-4/6/8-like BCD domain-containing protein</fullName>
    </recommendedName>
</protein>
<feature type="region of interest" description="Disordered" evidence="1">
    <location>
        <begin position="116"/>
        <end position="139"/>
    </location>
</feature>
<dbReference type="InterPro" id="IPR057321">
    <property type="entry name" value="RFX1-4/6/8-like_BCD"/>
</dbReference>
<feature type="compositionally biased region" description="Polar residues" evidence="1">
    <location>
        <begin position="119"/>
        <end position="139"/>
    </location>
</feature>
<accession>A0A8S2XIA4</accession>
<feature type="non-terminal residue" evidence="3">
    <location>
        <position position="1"/>
    </location>
</feature>
<dbReference type="Pfam" id="PF25340">
    <property type="entry name" value="BCD_RFX"/>
    <property type="match status" value="1"/>
</dbReference>
<dbReference type="AlphaFoldDB" id="A0A8S2XIA4"/>
<evidence type="ECO:0000256" key="1">
    <source>
        <dbReference type="SAM" id="MobiDB-lite"/>
    </source>
</evidence>
<dbReference type="InterPro" id="IPR039779">
    <property type="entry name" value="RFX-like"/>
</dbReference>
<feature type="domain" description="RFX1-4/6/8-like BCD" evidence="2">
    <location>
        <begin position="1"/>
        <end position="39"/>
    </location>
</feature>
<dbReference type="GO" id="GO:0000978">
    <property type="term" value="F:RNA polymerase II cis-regulatory region sequence-specific DNA binding"/>
    <property type="evidence" value="ECO:0007669"/>
    <property type="project" value="TreeGrafter"/>
</dbReference>
<dbReference type="PANTHER" id="PTHR12619">
    <property type="entry name" value="RFX TRANSCRIPTION FACTOR FAMILY"/>
    <property type="match status" value="1"/>
</dbReference>
<gene>
    <name evidence="3" type="ORF">TMI583_LOCUS47913</name>
</gene>
<comment type="caution">
    <text evidence="3">The sequence shown here is derived from an EMBL/GenBank/DDBJ whole genome shotgun (WGS) entry which is preliminary data.</text>
</comment>
<reference evidence="3" key="1">
    <citation type="submission" date="2021-02" db="EMBL/GenBank/DDBJ databases">
        <authorList>
            <person name="Nowell W R."/>
        </authorList>
    </citation>
    <scope>NUCLEOTIDE SEQUENCE</scope>
</reference>
<name>A0A8S2XIA4_9BILA</name>